<dbReference type="AlphaFoldDB" id="A0A5P1RB27"/>
<dbReference type="KEGG" id="ncu:F0U83_07045"/>
<gene>
    <name evidence="1" type="ORF">F0U83_07045</name>
</gene>
<dbReference type="OrthoDB" id="6120636at2"/>
<sequence length="101" mass="11152">MSSLDYKLLGVVQTQLTRLEMQRALEGAGWSVHSEFDDGVALCNPPFYLSLEGERSVLIEATFSGQPEALERLMADLSPLCFSYALDLTGDSARLVRRLIA</sequence>
<name>A0A5P1RB27_9GAMM</name>
<proteinExistence type="predicted"/>
<protein>
    <submittedName>
        <fullName evidence="1">Uncharacterized protein</fullName>
    </submittedName>
</protein>
<organism evidence="1 2">
    <name type="scientific">Neptunomonas concharum</name>
    <dbReference type="NCBI Taxonomy" id="1031538"/>
    <lineage>
        <taxon>Bacteria</taxon>
        <taxon>Pseudomonadati</taxon>
        <taxon>Pseudomonadota</taxon>
        <taxon>Gammaproteobacteria</taxon>
        <taxon>Oceanospirillales</taxon>
        <taxon>Oceanospirillaceae</taxon>
        <taxon>Neptunomonas</taxon>
    </lineage>
</organism>
<dbReference type="Proteomes" id="UP000324760">
    <property type="component" value="Chromosome"/>
</dbReference>
<dbReference type="EMBL" id="CP043869">
    <property type="protein sequence ID" value="QEQ96482.1"/>
    <property type="molecule type" value="Genomic_DNA"/>
</dbReference>
<evidence type="ECO:0000313" key="1">
    <source>
        <dbReference type="EMBL" id="QEQ96482.1"/>
    </source>
</evidence>
<accession>A0A5P1RB27</accession>
<reference evidence="1 2" key="1">
    <citation type="journal article" date="2019" name="Biochem. Eng. J.">
        <title>Metabolic engineering of the marine bacteria Neptunomonas concharum for the production of acetoin and meso-2,3-butanediol from acetate.</title>
        <authorList>
            <person name="Li W."/>
            <person name="Pu N."/>
            <person name="Liu C.-X."/>
            <person name="Yuan Q.-P."/>
            <person name="Li Z.-J."/>
        </authorList>
    </citation>
    <scope>NUCLEOTIDE SEQUENCE [LARGE SCALE GENOMIC DNA]</scope>
    <source>
        <strain evidence="1 2">JCM17730</strain>
    </source>
</reference>
<dbReference type="RefSeq" id="WP_138988398.1">
    <property type="nucleotide sequence ID" value="NZ_CP043869.1"/>
</dbReference>
<evidence type="ECO:0000313" key="2">
    <source>
        <dbReference type="Proteomes" id="UP000324760"/>
    </source>
</evidence>
<keyword evidence="2" id="KW-1185">Reference proteome</keyword>